<dbReference type="GO" id="GO:0008115">
    <property type="term" value="F:sarcosine oxidase activity"/>
    <property type="evidence" value="ECO:0007669"/>
    <property type="project" value="TreeGrafter"/>
</dbReference>
<dbReference type="AlphaFoldDB" id="A0A9W7VYY4"/>
<dbReference type="EMBL" id="RIBY02002311">
    <property type="protein sequence ID" value="KAH9819815.1"/>
    <property type="molecule type" value="Genomic_DNA"/>
</dbReference>
<dbReference type="InterPro" id="IPR045170">
    <property type="entry name" value="MTOX"/>
</dbReference>
<gene>
    <name evidence="7" type="ORF">Tdes44962_MAKER00804</name>
</gene>
<feature type="domain" description="FAD dependent oxidoreductase" evidence="6">
    <location>
        <begin position="13"/>
        <end position="388"/>
    </location>
</feature>
<dbReference type="InterPro" id="IPR006076">
    <property type="entry name" value="FAD-dep_OxRdtase"/>
</dbReference>
<comment type="cofactor">
    <cofactor evidence="1">
        <name>FAD</name>
        <dbReference type="ChEBI" id="CHEBI:57692"/>
    </cofactor>
</comment>
<evidence type="ECO:0000259" key="6">
    <source>
        <dbReference type="Pfam" id="PF01266"/>
    </source>
</evidence>
<comment type="similarity">
    <text evidence="2">Belongs to the MSOX/MTOX family.</text>
</comment>
<keyword evidence="8" id="KW-1185">Reference proteome</keyword>
<proteinExistence type="inferred from homology"/>
<dbReference type="Gene3D" id="3.50.50.60">
    <property type="entry name" value="FAD/NAD(P)-binding domain"/>
    <property type="match status" value="1"/>
</dbReference>
<evidence type="ECO:0000256" key="4">
    <source>
        <dbReference type="ARBA" id="ARBA00022827"/>
    </source>
</evidence>
<organism evidence="7 8">
    <name type="scientific">Teratosphaeria destructans</name>
    <dbReference type="NCBI Taxonomy" id="418781"/>
    <lineage>
        <taxon>Eukaryota</taxon>
        <taxon>Fungi</taxon>
        <taxon>Dikarya</taxon>
        <taxon>Ascomycota</taxon>
        <taxon>Pezizomycotina</taxon>
        <taxon>Dothideomycetes</taxon>
        <taxon>Dothideomycetidae</taxon>
        <taxon>Mycosphaerellales</taxon>
        <taxon>Teratosphaeriaceae</taxon>
        <taxon>Teratosphaeria</taxon>
    </lineage>
</organism>
<evidence type="ECO:0000256" key="5">
    <source>
        <dbReference type="ARBA" id="ARBA00023002"/>
    </source>
</evidence>
<name>A0A9W7VYY4_9PEZI</name>
<dbReference type="InterPro" id="IPR036188">
    <property type="entry name" value="FAD/NAD-bd_sf"/>
</dbReference>
<dbReference type="Pfam" id="PF01266">
    <property type="entry name" value="DAO"/>
    <property type="match status" value="1"/>
</dbReference>
<accession>A0A9W7VYY4</accession>
<protein>
    <submittedName>
        <fullName evidence="7">Fructosyl amine:oxygen oxidoreductase</fullName>
    </submittedName>
</protein>
<keyword evidence="5" id="KW-0560">Oxidoreductase</keyword>
<evidence type="ECO:0000313" key="7">
    <source>
        <dbReference type="EMBL" id="KAH9819815.1"/>
    </source>
</evidence>
<dbReference type="Proteomes" id="UP001138500">
    <property type="component" value="Unassembled WGS sequence"/>
</dbReference>
<evidence type="ECO:0000256" key="3">
    <source>
        <dbReference type="ARBA" id="ARBA00022630"/>
    </source>
</evidence>
<sequence>MPESVVKPESTSVLIVGAGTWGSSTALHLARRGYKTIVVLDPYEVPSAISAGNDVNKIKGYPDAGSFSGNEDNEAYVSDRLVEEATKAWETDPVFQPFYHETGYVIAASKPENIRDLEEAERPTPERGFTPLNSAEDFRKVMPEGVLTGDFPNWKGWWKQEGCGWVHAKKALVSAATEAARLGAHFITGSPQGKVKFLLIENGDVRGAVTEDGKQHRADRTILCAGASAGQLVDMKNQLRPTAWTLAHIQMTPEERKLYKNLPVLFNVERGFFMEPDEDNGELKICDEHPGYCNWPVPPEGAQQLSTPFARHQIPLVSEQGCRQFLRECMPHLADRPFSFARICWCADTPNRAFLITPHPDYESLTLGVGGSGHGYMHIPIIGRYIVDCLEGHLDDRMQKSWRWRPETAVGRDWTDVQGRMGGSYKVLNFSEIKENDWTKIGELGPKL</sequence>
<keyword evidence="4" id="KW-0274">FAD</keyword>
<reference evidence="7 8" key="1">
    <citation type="journal article" date="2018" name="IMA Fungus">
        <title>IMA Genome-F 10: Nine draft genome sequences of Claviceps purpurea s.lat., including C. arundinis, C. humidiphila, and C. cf. spartinae, pseudomolecules for the pitch canker pathogen Fusarium circinatum, draft genome of Davidsoniella eucalypti, Grosmannia galeiformis, Quambalaria eucalypti, and Teratosphaeria destructans.</title>
        <authorList>
            <person name="Wingfield B.D."/>
            <person name="Liu M."/>
            <person name="Nguyen H.D."/>
            <person name="Lane F.A."/>
            <person name="Morgan S.W."/>
            <person name="De Vos L."/>
            <person name="Wilken P.M."/>
            <person name="Duong T.A."/>
            <person name="Aylward J."/>
            <person name="Coetzee M.P."/>
            <person name="Dadej K."/>
            <person name="De Beer Z.W."/>
            <person name="Findlay W."/>
            <person name="Havenga M."/>
            <person name="Kolarik M."/>
            <person name="Menzies J.G."/>
            <person name="Naidoo K."/>
            <person name="Pochopski O."/>
            <person name="Shoukouhi P."/>
            <person name="Santana Q.C."/>
            <person name="Seifert K.A."/>
            <person name="Soal N."/>
            <person name="Steenkamp E.T."/>
            <person name="Tatham C.T."/>
            <person name="van der Nest M.A."/>
            <person name="Wingfield M.J."/>
        </authorList>
    </citation>
    <scope>NUCLEOTIDE SEQUENCE [LARGE SCALE GENOMIC DNA]</scope>
    <source>
        <strain evidence="7">CMW44962</strain>
    </source>
</reference>
<dbReference type="GO" id="GO:0051698">
    <property type="term" value="F:saccharopine oxidase activity"/>
    <property type="evidence" value="ECO:0007669"/>
    <property type="project" value="TreeGrafter"/>
</dbReference>
<dbReference type="PANTHER" id="PTHR10961:SF24">
    <property type="entry name" value="HYPOTHETICAL FRUCTOSYL AMINE:OXYGEN OXIDOREDUCTASE (EUROFUNG)"/>
    <property type="match status" value="1"/>
</dbReference>
<comment type="caution">
    <text evidence="7">The sequence shown here is derived from an EMBL/GenBank/DDBJ whole genome shotgun (WGS) entry which is preliminary data.</text>
</comment>
<evidence type="ECO:0000256" key="1">
    <source>
        <dbReference type="ARBA" id="ARBA00001974"/>
    </source>
</evidence>
<evidence type="ECO:0000256" key="2">
    <source>
        <dbReference type="ARBA" id="ARBA00010989"/>
    </source>
</evidence>
<dbReference type="SUPFAM" id="SSF51905">
    <property type="entry name" value="FAD/NAD(P)-binding domain"/>
    <property type="match status" value="1"/>
</dbReference>
<evidence type="ECO:0000313" key="8">
    <source>
        <dbReference type="Proteomes" id="UP001138500"/>
    </source>
</evidence>
<dbReference type="PANTHER" id="PTHR10961">
    <property type="entry name" value="PEROXISOMAL SARCOSINE OXIDASE"/>
    <property type="match status" value="1"/>
</dbReference>
<dbReference type="Gene3D" id="3.30.9.10">
    <property type="entry name" value="D-Amino Acid Oxidase, subunit A, domain 2"/>
    <property type="match status" value="1"/>
</dbReference>
<dbReference type="GO" id="GO:0050660">
    <property type="term" value="F:flavin adenine dinucleotide binding"/>
    <property type="evidence" value="ECO:0007669"/>
    <property type="project" value="InterPro"/>
</dbReference>
<dbReference type="OrthoDB" id="2219495at2759"/>
<keyword evidence="3" id="KW-0285">Flavoprotein</keyword>
<reference evidence="7 8" key="2">
    <citation type="journal article" date="2021" name="Curr. Genet.">
        <title>Genetic response to nitrogen starvation in the aggressive Eucalyptus foliar pathogen Teratosphaeria destructans.</title>
        <authorList>
            <person name="Havenga M."/>
            <person name="Wingfield B.D."/>
            <person name="Wingfield M.J."/>
            <person name="Dreyer L.L."/>
            <person name="Roets F."/>
            <person name="Aylward J."/>
        </authorList>
    </citation>
    <scope>NUCLEOTIDE SEQUENCE [LARGE SCALE GENOMIC DNA]</scope>
    <source>
        <strain evidence="7">CMW44962</strain>
    </source>
</reference>